<gene>
    <name evidence="3" type="ORF">EJ997_10635</name>
</gene>
<evidence type="ECO:0000313" key="4">
    <source>
        <dbReference type="Proteomes" id="UP000280344"/>
    </source>
</evidence>
<dbReference type="InterPro" id="IPR020471">
    <property type="entry name" value="AKR"/>
</dbReference>
<feature type="domain" description="NADP-dependent oxidoreductase" evidence="2">
    <location>
        <begin position="15"/>
        <end position="314"/>
    </location>
</feature>
<sequence length="324" mass="35322">MELRHMGDSGLTVSAIGLGGNNFGRKNTATEDLEGTRALVNAALDAGITMFDTADMYGMEPGLSETLLGQALDKNRDDIVLATKFGMNMKGANGKDFGARGSRSYIVRAAEASLRRLGTDYIDLFYYHTVDENTPFEETLAALDDLVTSGKVRYIGHSNMTGWQIAHADHLARELGTERFIASQNNFNLLDRRAELEVLPAAAHFGLGVVPYYPLANGLLTGKYTDGKAPDGSRLDVVKPQLMETTDFDQLKEFREFAQARDLTELNVAFAFLLASYPVASVIAGATRPDQITANAKAASWVPTEDDLEELSEIFPPTPKVALF</sequence>
<dbReference type="SUPFAM" id="SSF51430">
    <property type="entry name" value="NAD(P)-linked oxidoreductase"/>
    <property type="match status" value="1"/>
</dbReference>
<dbReference type="PANTHER" id="PTHR43364:SF4">
    <property type="entry name" value="NAD(P)-LINKED OXIDOREDUCTASE SUPERFAMILY PROTEIN"/>
    <property type="match status" value="1"/>
</dbReference>
<dbReference type="PANTHER" id="PTHR43364">
    <property type="entry name" value="NADH-SPECIFIC METHYLGLYOXAL REDUCTASE-RELATED"/>
    <property type="match status" value="1"/>
</dbReference>
<dbReference type="FunFam" id="3.20.20.100:FF:000004">
    <property type="entry name" value="Oxidoreductase, aldo/keto reductase"/>
    <property type="match status" value="1"/>
</dbReference>
<protein>
    <submittedName>
        <fullName evidence="3">Aldo/keto reductase</fullName>
    </submittedName>
</protein>
<dbReference type="RefSeq" id="WP_126704533.1">
    <property type="nucleotide sequence ID" value="NZ_CP034593.1"/>
</dbReference>
<evidence type="ECO:0000259" key="2">
    <source>
        <dbReference type="Pfam" id="PF00248"/>
    </source>
</evidence>
<dbReference type="Proteomes" id="UP000280344">
    <property type="component" value="Chromosome"/>
</dbReference>
<dbReference type="GO" id="GO:0005829">
    <property type="term" value="C:cytosol"/>
    <property type="evidence" value="ECO:0007669"/>
    <property type="project" value="UniProtKB-ARBA"/>
</dbReference>
<proteinExistence type="predicted"/>
<evidence type="ECO:0000313" key="3">
    <source>
        <dbReference type="EMBL" id="AZQ77730.1"/>
    </source>
</evidence>
<dbReference type="InterPro" id="IPR023210">
    <property type="entry name" value="NADP_OxRdtase_dom"/>
</dbReference>
<dbReference type="AlphaFoldDB" id="A0A3Q9G7Z4"/>
<keyword evidence="4" id="KW-1185">Reference proteome</keyword>
<evidence type="ECO:0000256" key="1">
    <source>
        <dbReference type="ARBA" id="ARBA00023002"/>
    </source>
</evidence>
<accession>A0A3Q9G7Z4</accession>
<organism evidence="3 4">
    <name type="scientific">Flaviflexus ciconiae</name>
    <dbReference type="NCBI Taxonomy" id="2496867"/>
    <lineage>
        <taxon>Bacteria</taxon>
        <taxon>Bacillati</taxon>
        <taxon>Actinomycetota</taxon>
        <taxon>Actinomycetes</taxon>
        <taxon>Actinomycetales</taxon>
        <taxon>Actinomycetaceae</taxon>
        <taxon>Flaviflexus</taxon>
    </lineage>
</organism>
<dbReference type="PRINTS" id="PR00069">
    <property type="entry name" value="ALDKETRDTASE"/>
</dbReference>
<dbReference type="InterPro" id="IPR050523">
    <property type="entry name" value="AKR_Detox_Biosynth"/>
</dbReference>
<dbReference type="GO" id="GO:0016491">
    <property type="term" value="F:oxidoreductase activity"/>
    <property type="evidence" value="ECO:0007669"/>
    <property type="project" value="UniProtKB-KW"/>
</dbReference>
<dbReference type="InterPro" id="IPR036812">
    <property type="entry name" value="NAD(P)_OxRdtase_dom_sf"/>
</dbReference>
<dbReference type="KEGG" id="flh:EJ997_10635"/>
<name>A0A3Q9G7Z4_9ACTO</name>
<dbReference type="EMBL" id="CP034593">
    <property type="protein sequence ID" value="AZQ77730.1"/>
    <property type="molecule type" value="Genomic_DNA"/>
</dbReference>
<dbReference type="OrthoDB" id="9768793at2"/>
<keyword evidence="1" id="KW-0560">Oxidoreductase</keyword>
<dbReference type="Gene3D" id="3.20.20.100">
    <property type="entry name" value="NADP-dependent oxidoreductase domain"/>
    <property type="match status" value="1"/>
</dbReference>
<dbReference type="Pfam" id="PF00248">
    <property type="entry name" value="Aldo_ket_red"/>
    <property type="match status" value="1"/>
</dbReference>
<reference evidence="3 4" key="1">
    <citation type="submission" date="2018-12" db="EMBL/GenBank/DDBJ databases">
        <title>Complete genome sequence of Flaviflexus sp. H23T48.</title>
        <authorList>
            <person name="Bae J.-W."/>
            <person name="Lee J.-Y."/>
        </authorList>
    </citation>
    <scope>NUCLEOTIDE SEQUENCE [LARGE SCALE GENOMIC DNA]</scope>
    <source>
        <strain evidence="3 4">H23T48</strain>
    </source>
</reference>